<reference evidence="2 3" key="1">
    <citation type="submission" date="2019-05" db="EMBL/GenBank/DDBJ databases">
        <title>Another draft genome of Portunus trituberculatus and its Hox gene families provides insights of decapod evolution.</title>
        <authorList>
            <person name="Jeong J.-H."/>
            <person name="Song I."/>
            <person name="Kim S."/>
            <person name="Choi T."/>
            <person name="Kim D."/>
            <person name="Ryu S."/>
            <person name="Kim W."/>
        </authorList>
    </citation>
    <scope>NUCLEOTIDE SEQUENCE [LARGE SCALE GENOMIC DNA]</scope>
    <source>
        <tissue evidence="2">Muscle</tissue>
    </source>
</reference>
<dbReference type="EMBL" id="VSRR010015378">
    <property type="protein sequence ID" value="MPC58111.1"/>
    <property type="molecule type" value="Genomic_DNA"/>
</dbReference>
<comment type="caution">
    <text evidence="2">The sequence shown here is derived from an EMBL/GenBank/DDBJ whole genome shotgun (WGS) entry which is preliminary data.</text>
</comment>
<dbReference type="AlphaFoldDB" id="A0A5B7GDJ5"/>
<name>A0A5B7GDJ5_PORTR</name>
<keyword evidence="3" id="KW-1185">Reference proteome</keyword>
<keyword evidence="1" id="KW-0812">Transmembrane</keyword>
<evidence type="ECO:0000256" key="1">
    <source>
        <dbReference type="SAM" id="Phobius"/>
    </source>
</evidence>
<feature type="transmembrane region" description="Helical" evidence="1">
    <location>
        <begin position="6"/>
        <end position="28"/>
    </location>
</feature>
<keyword evidence="1" id="KW-0472">Membrane</keyword>
<evidence type="ECO:0000313" key="3">
    <source>
        <dbReference type="Proteomes" id="UP000324222"/>
    </source>
</evidence>
<keyword evidence="1" id="KW-1133">Transmembrane helix</keyword>
<evidence type="ECO:0000313" key="2">
    <source>
        <dbReference type="EMBL" id="MPC58111.1"/>
    </source>
</evidence>
<dbReference type="Proteomes" id="UP000324222">
    <property type="component" value="Unassembled WGS sequence"/>
</dbReference>
<accession>A0A5B7GDJ5</accession>
<protein>
    <submittedName>
        <fullName evidence="2">Uncharacterized protein</fullName>
    </submittedName>
</protein>
<organism evidence="2 3">
    <name type="scientific">Portunus trituberculatus</name>
    <name type="common">Swimming crab</name>
    <name type="synonym">Neptunus trituberculatus</name>
    <dbReference type="NCBI Taxonomy" id="210409"/>
    <lineage>
        <taxon>Eukaryota</taxon>
        <taxon>Metazoa</taxon>
        <taxon>Ecdysozoa</taxon>
        <taxon>Arthropoda</taxon>
        <taxon>Crustacea</taxon>
        <taxon>Multicrustacea</taxon>
        <taxon>Malacostraca</taxon>
        <taxon>Eumalacostraca</taxon>
        <taxon>Eucarida</taxon>
        <taxon>Decapoda</taxon>
        <taxon>Pleocyemata</taxon>
        <taxon>Brachyura</taxon>
        <taxon>Eubrachyura</taxon>
        <taxon>Portunoidea</taxon>
        <taxon>Portunidae</taxon>
        <taxon>Portuninae</taxon>
        <taxon>Portunus</taxon>
    </lineage>
</organism>
<proteinExistence type="predicted"/>
<sequence>MFVLGQIFFIVASYTPVASAVLFLALFVGKSGPLFINSVDKLLGLAVHSKTGKRQRVFPSWRQCTCVVT</sequence>
<gene>
    <name evidence="2" type="ORF">E2C01_052106</name>
</gene>